<dbReference type="EMBL" id="REGN01006285">
    <property type="protein sequence ID" value="RNA10147.1"/>
    <property type="molecule type" value="Genomic_DNA"/>
</dbReference>
<reference evidence="1 2" key="1">
    <citation type="journal article" date="2018" name="Sci. Rep.">
        <title>Genomic signatures of local adaptation to the degree of environmental predictability in rotifers.</title>
        <authorList>
            <person name="Franch-Gras L."/>
            <person name="Hahn C."/>
            <person name="Garcia-Roger E.M."/>
            <person name="Carmona M.J."/>
            <person name="Serra M."/>
            <person name="Gomez A."/>
        </authorList>
    </citation>
    <scope>NUCLEOTIDE SEQUENCE [LARGE SCALE GENOMIC DNA]</scope>
    <source>
        <strain evidence="1">HYR1</strain>
    </source>
</reference>
<accession>A0A3M7QFD4</accession>
<protein>
    <submittedName>
        <fullName evidence="1">Uncharacterized protein</fullName>
    </submittedName>
</protein>
<sequence length="60" mass="7127">MEPLKIREIISVFLLLCPTSPSQQPTERPLFHLTSDYAMERILPRDRTVHIRQPIQEQTR</sequence>
<evidence type="ECO:0000313" key="1">
    <source>
        <dbReference type="EMBL" id="RNA10147.1"/>
    </source>
</evidence>
<proteinExistence type="predicted"/>
<dbReference type="Proteomes" id="UP000276133">
    <property type="component" value="Unassembled WGS sequence"/>
</dbReference>
<name>A0A3M7QFD4_BRAPC</name>
<organism evidence="1 2">
    <name type="scientific">Brachionus plicatilis</name>
    <name type="common">Marine rotifer</name>
    <name type="synonym">Brachionus muelleri</name>
    <dbReference type="NCBI Taxonomy" id="10195"/>
    <lineage>
        <taxon>Eukaryota</taxon>
        <taxon>Metazoa</taxon>
        <taxon>Spiralia</taxon>
        <taxon>Gnathifera</taxon>
        <taxon>Rotifera</taxon>
        <taxon>Eurotatoria</taxon>
        <taxon>Monogononta</taxon>
        <taxon>Pseudotrocha</taxon>
        <taxon>Ploima</taxon>
        <taxon>Brachionidae</taxon>
        <taxon>Brachionus</taxon>
    </lineage>
</organism>
<keyword evidence="2" id="KW-1185">Reference proteome</keyword>
<dbReference type="AlphaFoldDB" id="A0A3M7QFD4"/>
<comment type="caution">
    <text evidence="1">The sequence shown here is derived from an EMBL/GenBank/DDBJ whole genome shotgun (WGS) entry which is preliminary data.</text>
</comment>
<gene>
    <name evidence="1" type="ORF">BpHYR1_044532</name>
</gene>
<evidence type="ECO:0000313" key="2">
    <source>
        <dbReference type="Proteomes" id="UP000276133"/>
    </source>
</evidence>